<dbReference type="InterPro" id="IPR009609">
    <property type="entry name" value="Phosphonate_metab_PhnG"/>
</dbReference>
<sequence length="149" mass="16056">MSASDLPSRQRWMRALSHAPLASLAARFEPHLPDSKDTRWLRRAETGLVMVRGRVGGTGAQFNLGEVSVTRASVALGQHVGHAWVKGGSARHAELAALADALLQSPAHHKDLMTGVVDPLEAEIAARRDAESREAAASKVEFFTMVRGE</sequence>
<organism evidence="1 2">
    <name type="scientific">Crenobacter cavernae</name>
    <dbReference type="NCBI Taxonomy" id="2290923"/>
    <lineage>
        <taxon>Bacteria</taxon>
        <taxon>Pseudomonadati</taxon>
        <taxon>Pseudomonadota</taxon>
        <taxon>Betaproteobacteria</taxon>
        <taxon>Neisseriales</taxon>
        <taxon>Neisseriaceae</taxon>
        <taxon>Crenobacter</taxon>
    </lineage>
</organism>
<dbReference type="GO" id="GO:0016829">
    <property type="term" value="F:lyase activity"/>
    <property type="evidence" value="ECO:0007669"/>
    <property type="project" value="UniProtKB-KW"/>
</dbReference>
<keyword evidence="2" id="KW-1185">Reference proteome</keyword>
<comment type="caution">
    <text evidence="1">The sequence shown here is derived from an EMBL/GenBank/DDBJ whole genome shotgun (WGS) entry which is preliminary data.</text>
</comment>
<keyword evidence="1" id="KW-0456">Lyase</keyword>
<dbReference type="RefSeq" id="WP_129211139.1">
    <property type="nucleotide sequence ID" value="NZ_REGR01000001.1"/>
</dbReference>
<name>A0ABY0FGZ1_9NEIS</name>
<dbReference type="Proteomes" id="UP000290682">
    <property type="component" value="Unassembled WGS sequence"/>
</dbReference>
<evidence type="ECO:0000313" key="2">
    <source>
        <dbReference type="Proteomes" id="UP000290682"/>
    </source>
</evidence>
<reference evidence="1 2" key="1">
    <citation type="submission" date="2018-10" db="EMBL/GenBank/DDBJ databases">
        <title>Draft genome of Fastidiocella sp. strain 375T, a bacterium isolated from a karstic cave dripping water.</title>
        <authorList>
            <person name="Coelho C."/>
            <person name="Verissimo A."/>
            <person name="Tiago I."/>
        </authorList>
    </citation>
    <scope>NUCLEOTIDE SEQUENCE [LARGE SCALE GENOMIC DNA]</scope>
    <source>
        <strain evidence="1 2">CAVE-375</strain>
    </source>
</reference>
<dbReference type="NCBIfam" id="TIGR03293">
    <property type="entry name" value="PhnG_redo"/>
    <property type="match status" value="1"/>
</dbReference>
<gene>
    <name evidence="1" type="primary">phnG</name>
    <name evidence="1" type="ORF">EBB06_02335</name>
</gene>
<proteinExistence type="predicted"/>
<protein>
    <submittedName>
        <fullName evidence="1">Phosphonate C-P lyase system protein PhnG</fullName>
    </submittedName>
</protein>
<dbReference type="EMBL" id="REGR01000001">
    <property type="protein sequence ID" value="RXZ45669.1"/>
    <property type="molecule type" value="Genomic_DNA"/>
</dbReference>
<accession>A0ABY0FGZ1</accession>
<evidence type="ECO:0000313" key="1">
    <source>
        <dbReference type="EMBL" id="RXZ45669.1"/>
    </source>
</evidence>
<dbReference type="Pfam" id="PF06754">
    <property type="entry name" value="PhnG"/>
    <property type="match status" value="1"/>
</dbReference>